<accession>A0A194UMX7</accession>
<sequence>MDLCGSLKRSILITRRLPDYDPFRRAMCLKTGDSEGFQGGGRRARDGNSRRICEKAEEGDAAALARARERFKLKIVKENETAMPSTLTTAVLGGTKEDVADTDDVSLLLFAAMKRGVTKSKLLARGIKKDE</sequence>
<keyword evidence="2" id="KW-1185">Reference proteome</keyword>
<dbReference type="EMBL" id="KN714667">
    <property type="protein sequence ID" value="KUI53014.1"/>
    <property type="molecule type" value="Genomic_DNA"/>
</dbReference>
<name>A0A194UMX7_CYTMA</name>
<dbReference type="Proteomes" id="UP000078576">
    <property type="component" value="Unassembled WGS sequence"/>
</dbReference>
<dbReference type="AlphaFoldDB" id="A0A194UMX7"/>
<proteinExistence type="predicted"/>
<gene>
    <name evidence="1" type="ORF">VP1G_10557</name>
</gene>
<protein>
    <submittedName>
        <fullName evidence="1">Uncharacterized protein</fullName>
    </submittedName>
</protein>
<organism evidence="1 2">
    <name type="scientific">Cytospora mali</name>
    <name type="common">Apple Valsa canker fungus</name>
    <name type="synonym">Valsa mali</name>
    <dbReference type="NCBI Taxonomy" id="578113"/>
    <lineage>
        <taxon>Eukaryota</taxon>
        <taxon>Fungi</taxon>
        <taxon>Dikarya</taxon>
        <taxon>Ascomycota</taxon>
        <taxon>Pezizomycotina</taxon>
        <taxon>Sordariomycetes</taxon>
        <taxon>Sordariomycetidae</taxon>
        <taxon>Diaporthales</taxon>
        <taxon>Cytosporaceae</taxon>
        <taxon>Cytospora</taxon>
    </lineage>
</organism>
<evidence type="ECO:0000313" key="1">
    <source>
        <dbReference type="EMBL" id="KUI53014.1"/>
    </source>
</evidence>
<evidence type="ECO:0000313" key="2">
    <source>
        <dbReference type="Proteomes" id="UP000078576"/>
    </source>
</evidence>
<reference evidence="2" key="1">
    <citation type="submission" date="2014-12" db="EMBL/GenBank/DDBJ databases">
        <title>Genome Sequence of Valsa Canker Pathogens Uncovers a Specific Adaption of Colonization on Woody Bark.</title>
        <authorList>
            <person name="Yin Z."/>
            <person name="Liu H."/>
            <person name="Gao X."/>
            <person name="Li Z."/>
            <person name="Song N."/>
            <person name="Ke X."/>
            <person name="Dai Q."/>
            <person name="Wu Y."/>
            <person name="Sun Y."/>
            <person name="Xu J.-R."/>
            <person name="Kang Z.K."/>
            <person name="Wang L."/>
            <person name="Huang L."/>
        </authorList>
    </citation>
    <scope>NUCLEOTIDE SEQUENCE [LARGE SCALE GENOMIC DNA]</scope>
    <source>
        <strain evidence="2">SXYL134</strain>
    </source>
</reference>